<feature type="compositionally biased region" description="Basic and acidic residues" evidence="1">
    <location>
        <begin position="167"/>
        <end position="190"/>
    </location>
</feature>
<feature type="region of interest" description="Disordered" evidence="1">
    <location>
        <begin position="159"/>
        <end position="217"/>
    </location>
</feature>
<keyword evidence="2" id="KW-0472">Membrane</keyword>
<name>A0A6G1J4J3_9PLEO</name>
<sequence>MEVVAPPLSRQSNTNNLLSPELRVPRHEPTVHASQPCDTLSVNAITPSAGAKVDSTTISTCHVVPVDSVQNSLHLDESQIQGQPLPKIETGDRKFLLAESIETQGPEPTQVKEQGRDTGRQDKNRSATGVDAHEPTAPTLSEDAIIKIQPVDVTDLAQTAPQGAGHEVADRPQASRDRTDHEEGRIEREALPTNEGVNAEQLPEQQSCLPTSPTPTASRRQPFLKLFFSRRYWQSRHRTSSRGVVAPAGTHLPTPSAITTEDVAPQLSSLSSPRVSRENTSPHTITISKSSPFLYYLTDGIFLGKLRDLPPPATAETAWLSTRNRLITDLRPVLASKSLPLDETMIELELCMSGRADAASDQVRLNPSIWIRCGSKRCREDIRKAVADLSYLRGVQIHFRLDAPRFACRSTRCFSIVRRGTETPLPDTTSGGLAPGVIAGIVVGSVATLGIVGLCFFFLLRRKKNRLSFYQTPPTPAYPAGVPGFVGDSDPAMQLMMLPPTAGIPWTGAETKSPGSSPPFTYPTPQFPMSQTPSHGRSYNIPTSRAKQIRDAATKAKPPPAEIADTITPAAQSTCGLKLEFGIRDGITDSMATSTIGGLIQVNGVAYGLTTAHSIFELLPLFERAQDQPLRRNGRDKGTAAVRIGGSTYERFSTDSLTAAVMLLGPMGYGDCYFASNEMRMLLSTGDDLRSSKLLRGSDFALIRLDDKIPPLNSYNLAGSQNAPVQRSVRDIPTTLLSGHVSIVLSPNDVRNGYLLERSALFMSRAGVFETMKIHTDERLERGSSGAWVVRGTKLLGMIVAVYDQEQYAHMLPMHKVFADITTVCIESGMGSVVDVGLPQFDETGI</sequence>
<feature type="compositionally biased region" description="Basic and acidic residues" evidence="1">
    <location>
        <begin position="113"/>
        <end position="125"/>
    </location>
</feature>
<keyword evidence="2" id="KW-0812">Transmembrane</keyword>
<evidence type="ECO:0000256" key="2">
    <source>
        <dbReference type="SAM" id="Phobius"/>
    </source>
</evidence>
<dbReference type="CDD" id="cd12087">
    <property type="entry name" value="TM_EGFR-like"/>
    <property type="match status" value="1"/>
</dbReference>
<dbReference type="AlphaFoldDB" id="A0A6G1J4J3"/>
<feature type="compositionally biased region" description="Polar residues" evidence="1">
    <location>
        <begin position="203"/>
        <end position="217"/>
    </location>
</feature>
<organism evidence="3 4">
    <name type="scientific">Lentithecium fluviatile CBS 122367</name>
    <dbReference type="NCBI Taxonomy" id="1168545"/>
    <lineage>
        <taxon>Eukaryota</taxon>
        <taxon>Fungi</taxon>
        <taxon>Dikarya</taxon>
        <taxon>Ascomycota</taxon>
        <taxon>Pezizomycotina</taxon>
        <taxon>Dothideomycetes</taxon>
        <taxon>Pleosporomycetidae</taxon>
        <taxon>Pleosporales</taxon>
        <taxon>Massarineae</taxon>
        <taxon>Lentitheciaceae</taxon>
        <taxon>Lentithecium</taxon>
    </lineage>
</organism>
<evidence type="ECO:0000256" key="1">
    <source>
        <dbReference type="SAM" id="MobiDB-lite"/>
    </source>
</evidence>
<protein>
    <submittedName>
        <fullName evidence="3">Uncharacterized protein</fullName>
    </submittedName>
</protein>
<feature type="region of interest" description="Disordered" evidence="1">
    <location>
        <begin position="100"/>
        <end position="145"/>
    </location>
</feature>
<reference evidence="3" key="1">
    <citation type="journal article" date="2020" name="Stud. Mycol.">
        <title>101 Dothideomycetes genomes: a test case for predicting lifestyles and emergence of pathogens.</title>
        <authorList>
            <person name="Haridas S."/>
            <person name="Albert R."/>
            <person name="Binder M."/>
            <person name="Bloem J."/>
            <person name="Labutti K."/>
            <person name="Salamov A."/>
            <person name="Andreopoulos B."/>
            <person name="Baker S."/>
            <person name="Barry K."/>
            <person name="Bills G."/>
            <person name="Bluhm B."/>
            <person name="Cannon C."/>
            <person name="Castanera R."/>
            <person name="Culley D."/>
            <person name="Daum C."/>
            <person name="Ezra D."/>
            <person name="Gonzalez J."/>
            <person name="Henrissat B."/>
            <person name="Kuo A."/>
            <person name="Liang C."/>
            <person name="Lipzen A."/>
            <person name="Lutzoni F."/>
            <person name="Magnuson J."/>
            <person name="Mondo S."/>
            <person name="Nolan M."/>
            <person name="Ohm R."/>
            <person name="Pangilinan J."/>
            <person name="Park H.-J."/>
            <person name="Ramirez L."/>
            <person name="Alfaro M."/>
            <person name="Sun H."/>
            <person name="Tritt A."/>
            <person name="Yoshinaga Y."/>
            <person name="Zwiers L.-H."/>
            <person name="Turgeon B."/>
            <person name="Goodwin S."/>
            <person name="Spatafora J."/>
            <person name="Crous P."/>
            <person name="Grigoriev I."/>
        </authorList>
    </citation>
    <scope>NUCLEOTIDE SEQUENCE</scope>
    <source>
        <strain evidence="3">CBS 122367</strain>
    </source>
</reference>
<evidence type="ECO:0000313" key="4">
    <source>
        <dbReference type="Proteomes" id="UP000799291"/>
    </source>
</evidence>
<evidence type="ECO:0000313" key="3">
    <source>
        <dbReference type="EMBL" id="KAF2685155.1"/>
    </source>
</evidence>
<accession>A0A6G1J4J3</accession>
<keyword evidence="4" id="KW-1185">Reference proteome</keyword>
<dbReference type="Proteomes" id="UP000799291">
    <property type="component" value="Unassembled WGS sequence"/>
</dbReference>
<keyword evidence="2" id="KW-1133">Transmembrane helix</keyword>
<gene>
    <name evidence="3" type="ORF">K458DRAFT_486797</name>
</gene>
<dbReference type="OrthoDB" id="3800919at2759"/>
<dbReference type="EMBL" id="MU005579">
    <property type="protein sequence ID" value="KAF2685155.1"/>
    <property type="molecule type" value="Genomic_DNA"/>
</dbReference>
<proteinExistence type="predicted"/>
<feature type="transmembrane region" description="Helical" evidence="2">
    <location>
        <begin position="433"/>
        <end position="460"/>
    </location>
</feature>